<evidence type="ECO:0000256" key="1">
    <source>
        <dbReference type="ARBA" id="ARBA00004319"/>
    </source>
</evidence>
<dbReference type="Gene3D" id="3.40.30.50">
    <property type="entry name" value="Sep15/SelM thioredoxin-like domain, active-site redox motif"/>
    <property type="match status" value="1"/>
</dbReference>
<sequence length="130" mass="14888">MSSWYLVCMVLENPIYEDSSPAEAFVAGTSKLTLVTCEYTSEKCQDLGFTTNLLCSSCDELKQFELQSLEDNCRQCCQQDNHSSTQQYVRGADPILKMLDHKDQVVEILSIEKWDTDNVEEFLSEKLQKL</sequence>
<dbReference type="STRING" id="7739.C3ZPF4"/>
<reference evidence="8" key="1">
    <citation type="journal article" date="2008" name="Nature">
        <title>The amphioxus genome and the evolution of the chordate karyotype.</title>
        <authorList>
            <consortium name="US DOE Joint Genome Institute (JGI-PGF)"/>
            <person name="Putnam N.H."/>
            <person name="Butts T."/>
            <person name="Ferrier D.E.K."/>
            <person name="Furlong R.F."/>
            <person name="Hellsten U."/>
            <person name="Kawashima T."/>
            <person name="Robinson-Rechavi M."/>
            <person name="Shoguchi E."/>
            <person name="Terry A."/>
            <person name="Yu J.-K."/>
            <person name="Benito-Gutierrez E.L."/>
            <person name="Dubchak I."/>
            <person name="Garcia-Fernandez J."/>
            <person name="Gibson-Brown J.J."/>
            <person name="Grigoriev I.V."/>
            <person name="Horton A.C."/>
            <person name="de Jong P.J."/>
            <person name="Jurka J."/>
            <person name="Kapitonov V.V."/>
            <person name="Kohara Y."/>
            <person name="Kuroki Y."/>
            <person name="Lindquist E."/>
            <person name="Lucas S."/>
            <person name="Osoegawa K."/>
            <person name="Pennacchio L.A."/>
            <person name="Salamov A.A."/>
            <person name="Satou Y."/>
            <person name="Sauka-Spengler T."/>
            <person name="Schmutz J."/>
            <person name="Shin-I T."/>
            <person name="Toyoda A."/>
            <person name="Bronner-Fraser M."/>
            <person name="Fujiyama A."/>
            <person name="Holland L.Z."/>
            <person name="Holland P.W.H."/>
            <person name="Satoh N."/>
            <person name="Rokhsar D.S."/>
        </authorList>
    </citation>
    <scope>NUCLEOTIDE SEQUENCE [LARGE SCALE GENOMIC DNA]</scope>
    <source>
        <strain evidence="8">S238N-H82</strain>
        <tissue evidence="8">Testes</tissue>
    </source>
</reference>
<evidence type="ECO:0000256" key="5">
    <source>
        <dbReference type="ARBA" id="ARBA00022933"/>
    </source>
</evidence>
<proteinExistence type="inferred from homology"/>
<name>C3ZPF4_BRAFL</name>
<dbReference type="InterPro" id="IPR014912">
    <property type="entry name" value="Sep15_SelM_dom"/>
</dbReference>
<dbReference type="PANTHER" id="PTHR13077:SF6">
    <property type="entry name" value="SELENOPROTEIN F"/>
    <property type="match status" value="1"/>
</dbReference>
<dbReference type="eggNOG" id="KOG3384">
    <property type="taxonomic scope" value="Eukaryota"/>
</dbReference>
<dbReference type="EMBL" id="GG666656">
    <property type="protein sequence ID" value="EEN45651.1"/>
    <property type="molecule type" value="Genomic_DNA"/>
</dbReference>
<evidence type="ECO:0000256" key="6">
    <source>
        <dbReference type="ARBA" id="ARBA00040775"/>
    </source>
</evidence>
<dbReference type="InterPro" id="IPR039992">
    <property type="entry name" value="Sep15_SelM"/>
</dbReference>
<comment type="similarity">
    <text evidence="2">Belongs to the selenoprotein M/F family.</text>
</comment>
<dbReference type="PANTHER" id="PTHR13077">
    <property type="entry name" value="SELENOPROTEIN F"/>
    <property type="match status" value="1"/>
</dbReference>
<accession>C3ZPF4</accession>
<evidence type="ECO:0000256" key="4">
    <source>
        <dbReference type="ARBA" id="ARBA00022824"/>
    </source>
</evidence>
<protein>
    <recommendedName>
        <fullName evidence="6">Selenoprotein F</fullName>
    </recommendedName>
</protein>
<keyword evidence="3" id="KW-0732">Signal</keyword>
<keyword evidence="4" id="KW-0256">Endoplasmic reticulum</keyword>
<evidence type="ECO:0000256" key="3">
    <source>
        <dbReference type="ARBA" id="ARBA00022729"/>
    </source>
</evidence>
<comment type="subcellular location">
    <subcellularLocation>
        <location evidence="1">Endoplasmic reticulum lumen</location>
    </subcellularLocation>
</comment>
<dbReference type="InParanoid" id="C3ZPF4"/>
<evidence type="ECO:0000313" key="8">
    <source>
        <dbReference type="EMBL" id="EEN45651.1"/>
    </source>
</evidence>
<keyword evidence="5" id="KW-0712">Selenocysteine</keyword>
<dbReference type="GO" id="GO:0005788">
    <property type="term" value="C:endoplasmic reticulum lumen"/>
    <property type="evidence" value="ECO:0007669"/>
    <property type="project" value="UniProtKB-SubCell"/>
</dbReference>
<feature type="domain" description="Selenoprotein F/M" evidence="7">
    <location>
        <begin position="85"/>
        <end position="127"/>
    </location>
</feature>
<dbReference type="AlphaFoldDB" id="C3ZPF4"/>
<dbReference type="SUPFAM" id="SSF52833">
    <property type="entry name" value="Thioredoxin-like"/>
    <property type="match status" value="1"/>
</dbReference>
<organism>
    <name type="scientific">Branchiostoma floridae</name>
    <name type="common">Florida lancelet</name>
    <name type="synonym">Amphioxus</name>
    <dbReference type="NCBI Taxonomy" id="7739"/>
    <lineage>
        <taxon>Eukaryota</taxon>
        <taxon>Metazoa</taxon>
        <taxon>Chordata</taxon>
        <taxon>Cephalochordata</taxon>
        <taxon>Leptocardii</taxon>
        <taxon>Amphioxiformes</taxon>
        <taxon>Branchiostomatidae</taxon>
        <taxon>Branchiostoma</taxon>
    </lineage>
</organism>
<gene>
    <name evidence="8" type="ORF">BRAFLDRAFT_99247</name>
</gene>
<evidence type="ECO:0000256" key="2">
    <source>
        <dbReference type="ARBA" id="ARBA00005742"/>
    </source>
</evidence>
<evidence type="ECO:0000259" key="7">
    <source>
        <dbReference type="Pfam" id="PF08806"/>
    </source>
</evidence>
<dbReference type="InterPro" id="IPR036249">
    <property type="entry name" value="Thioredoxin-like_sf"/>
</dbReference>
<dbReference type="InterPro" id="IPR038219">
    <property type="entry name" value="Sep15/SelM_sf"/>
</dbReference>
<dbReference type="Pfam" id="PF08806">
    <property type="entry name" value="Sep15_SelM"/>
    <property type="match status" value="1"/>
</dbReference>